<dbReference type="AlphaFoldDB" id="A0A9W5PXU8"/>
<reference evidence="1 2" key="1">
    <citation type="submission" date="2012-12" db="EMBL/GenBank/DDBJ databases">
        <title>The Genome Sequence of Bacillus cereus VD196.</title>
        <authorList>
            <consortium name="The Broad Institute Genome Sequencing Platform"/>
            <consortium name="The Broad Institute Genome Sequencing Center for Infectious Disease"/>
            <person name="Feldgarden M."/>
            <person name="Van der Auwera G.A."/>
            <person name="Mahillon J."/>
            <person name="Duprez V."/>
            <person name="Timmery S."/>
            <person name="Mattelet C."/>
            <person name="Dierick K."/>
            <person name="Sun M."/>
            <person name="Yu Z."/>
            <person name="Zhu L."/>
            <person name="Hu X."/>
            <person name="Shank E.B."/>
            <person name="Swiecicka I."/>
            <person name="Hansen B.M."/>
            <person name="Andrup L."/>
            <person name="Walker B."/>
            <person name="Young S.K."/>
            <person name="Zeng Q."/>
            <person name="Gargeya S."/>
            <person name="Fitzgerald M."/>
            <person name="Haas B."/>
            <person name="Abouelleil A."/>
            <person name="Alvarado L."/>
            <person name="Arachchi H.M."/>
            <person name="Berlin A.M."/>
            <person name="Chapman S.B."/>
            <person name="Dewar J."/>
            <person name="Goldberg J."/>
            <person name="Griggs A."/>
            <person name="Gujja S."/>
            <person name="Hansen M."/>
            <person name="Howarth C."/>
            <person name="Imamovic A."/>
            <person name="Larimer J."/>
            <person name="McCowan C."/>
            <person name="Murphy C."/>
            <person name="Neiman D."/>
            <person name="Pearson M."/>
            <person name="Priest M."/>
            <person name="Roberts A."/>
            <person name="Saif S."/>
            <person name="Shea T."/>
            <person name="Sisk P."/>
            <person name="Sykes S."/>
            <person name="Wortman J."/>
            <person name="Nusbaum C."/>
            <person name="Birren B."/>
        </authorList>
    </citation>
    <scope>NUCLEOTIDE SEQUENCE [LARGE SCALE GENOMIC DNA]</scope>
    <source>
        <strain evidence="1 2">VD196</strain>
    </source>
</reference>
<dbReference type="Proteomes" id="UP000014023">
    <property type="component" value="Unassembled WGS sequence"/>
</dbReference>
<name>A0A9W5PXU8_BACCE</name>
<comment type="caution">
    <text evidence="1">The sequence shown here is derived from an EMBL/GenBank/DDBJ whole genome shotgun (WGS) entry which is preliminary data.</text>
</comment>
<accession>A0A9W5PXU8</accession>
<evidence type="ECO:0000313" key="1">
    <source>
        <dbReference type="EMBL" id="EOO57812.1"/>
    </source>
</evidence>
<evidence type="ECO:0000313" key="2">
    <source>
        <dbReference type="Proteomes" id="UP000014023"/>
    </source>
</evidence>
<dbReference type="RefSeq" id="WP_000758942.1">
    <property type="nucleotide sequence ID" value="NZ_KB976272.1"/>
</dbReference>
<protein>
    <submittedName>
        <fullName evidence="1">Uncharacterized protein</fullName>
    </submittedName>
</protein>
<dbReference type="InterPro" id="IPR035253">
    <property type="entry name" value="Lipoprotein_22_bac"/>
</dbReference>
<sequence length="216" mass="24194">MKKWLIAAGIIVVLSLGGSYASFDKIIEFLRGANSLLITGDNEYIQSVLHNIESESNISSKIIYKEKFDGKIRVVSKTAAEALLKMHALQIVKDQSTTKPISSLPEVTPQQGIVYRNDDEHVGKVEVGGQTLIVKENGNAVIGAGPIRKKQSKLIIVDDTVYENLNMKELTSGILKFTYGSIFKKELQAWRNQVQTEAYMLRLNKISVYQFLLKYL</sequence>
<dbReference type="EMBL" id="AHFL01000088">
    <property type="protein sequence ID" value="EOO57812.1"/>
    <property type="molecule type" value="Genomic_DNA"/>
</dbReference>
<proteinExistence type="predicted"/>
<organism evidence="1 2">
    <name type="scientific">Bacillus cereus VD196</name>
    <dbReference type="NCBI Taxonomy" id="1053243"/>
    <lineage>
        <taxon>Bacteria</taxon>
        <taxon>Bacillati</taxon>
        <taxon>Bacillota</taxon>
        <taxon>Bacilli</taxon>
        <taxon>Bacillales</taxon>
        <taxon>Bacillaceae</taxon>
        <taxon>Bacillus</taxon>
        <taxon>Bacillus cereus group</taxon>
    </lineage>
</organism>
<dbReference type="Pfam" id="PF17294">
    <property type="entry name" value="Lipoprotein_22"/>
    <property type="match status" value="1"/>
</dbReference>
<gene>
    <name evidence="1" type="ORF">IKE_06265</name>
</gene>
<dbReference type="Gene3D" id="2.40.40.60">
    <property type="match status" value="1"/>
</dbReference>